<evidence type="ECO:0000313" key="2">
    <source>
        <dbReference type="EMBL" id="OQA60520.1"/>
    </source>
</evidence>
<dbReference type="InterPro" id="IPR000782">
    <property type="entry name" value="FAS1_domain"/>
</dbReference>
<dbReference type="Gene3D" id="2.30.180.10">
    <property type="entry name" value="FAS1 domain"/>
    <property type="match status" value="1"/>
</dbReference>
<dbReference type="Pfam" id="PF02469">
    <property type="entry name" value="Fasciclin"/>
    <property type="match status" value="1"/>
</dbReference>
<dbReference type="PANTHER" id="PTHR10900">
    <property type="entry name" value="PERIOSTIN-RELATED"/>
    <property type="match status" value="1"/>
</dbReference>
<proteinExistence type="predicted"/>
<gene>
    <name evidence="2" type="ORF">BWY41_00616</name>
</gene>
<dbReference type="EMBL" id="MWBQ01000036">
    <property type="protein sequence ID" value="OQA60520.1"/>
    <property type="molecule type" value="Genomic_DNA"/>
</dbReference>
<feature type="domain" description="FAS1" evidence="1">
    <location>
        <begin position="44"/>
        <end position="190"/>
    </location>
</feature>
<accession>A0A1V5T172</accession>
<dbReference type="InterPro" id="IPR050904">
    <property type="entry name" value="Adhesion/Biosynth-related"/>
</dbReference>
<dbReference type="Proteomes" id="UP000485569">
    <property type="component" value="Unassembled WGS sequence"/>
</dbReference>
<protein>
    <submittedName>
        <fullName evidence="2">Fasciclin domain protein</fullName>
    </submittedName>
</protein>
<sequence>MTKQRYSPISLIFIAIFLFTHFSFASPLASSRNRRFNPSTQRIEANIVDVLAADGNFTILLQLIDNAGLLISLREINNITIFAPNNDAFKDLSKNTLEALSKPENRPILTAILSYHLVPYRITWRDLPGNKLTLKTLLEGSTMVLMKSKEDPKVLLAINDAPRMSEINAEFSRIAYETNNGNIYTIDSVLIPWKVRWSQLQ</sequence>
<name>A0A1V5T172_9BACT</name>
<organism evidence="2">
    <name type="scientific">Candidatus Atribacter allofermentans</name>
    <dbReference type="NCBI Taxonomy" id="1852833"/>
    <lineage>
        <taxon>Bacteria</taxon>
        <taxon>Pseudomonadati</taxon>
        <taxon>Atribacterota</taxon>
        <taxon>Atribacteria</taxon>
        <taxon>Atribacterales</taxon>
        <taxon>Atribacteraceae</taxon>
        <taxon>Atribacter</taxon>
    </lineage>
</organism>
<dbReference type="PROSITE" id="PS50213">
    <property type="entry name" value="FAS1"/>
    <property type="match status" value="1"/>
</dbReference>
<dbReference type="SUPFAM" id="SSF82153">
    <property type="entry name" value="FAS1 domain"/>
    <property type="match status" value="1"/>
</dbReference>
<dbReference type="InterPro" id="IPR036378">
    <property type="entry name" value="FAS1_dom_sf"/>
</dbReference>
<dbReference type="AlphaFoldDB" id="A0A1V5T172"/>
<evidence type="ECO:0000259" key="1">
    <source>
        <dbReference type="PROSITE" id="PS50213"/>
    </source>
</evidence>
<comment type="caution">
    <text evidence="2">The sequence shown here is derived from an EMBL/GenBank/DDBJ whole genome shotgun (WGS) entry which is preliminary data.</text>
</comment>
<dbReference type="SMART" id="SM00554">
    <property type="entry name" value="FAS1"/>
    <property type="match status" value="1"/>
</dbReference>
<reference evidence="2" key="1">
    <citation type="submission" date="2017-02" db="EMBL/GenBank/DDBJ databases">
        <title>Delving into the versatile metabolic prowess of the omnipresent phylum Bacteroidetes.</title>
        <authorList>
            <person name="Nobu M.K."/>
            <person name="Mei R."/>
            <person name="Narihiro T."/>
            <person name="Kuroda K."/>
            <person name="Liu W.-T."/>
        </authorList>
    </citation>
    <scope>NUCLEOTIDE SEQUENCE</scope>
    <source>
        <strain evidence="2">ADurb.Bin276</strain>
    </source>
</reference>